<feature type="compositionally biased region" description="Low complexity" evidence="1">
    <location>
        <begin position="216"/>
        <end position="231"/>
    </location>
</feature>
<dbReference type="InParanoid" id="A0A1E7FK67"/>
<protein>
    <submittedName>
        <fullName evidence="2">Uncharacterized protein</fullName>
    </submittedName>
</protein>
<dbReference type="KEGG" id="fcy:FRACYDRAFT_260446"/>
<name>A0A1E7FK67_9STRA</name>
<keyword evidence="3" id="KW-1185">Reference proteome</keyword>
<organism evidence="2 3">
    <name type="scientific">Fragilariopsis cylindrus CCMP1102</name>
    <dbReference type="NCBI Taxonomy" id="635003"/>
    <lineage>
        <taxon>Eukaryota</taxon>
        <taxon>Sar</taxon>
        <taxon>Stramenopiles</taxon>
        <taxon>Ochrophyta</taxon>
        <taxon>Bacillariophyta</taxon>
        <taxon>Bacillariophyceae</taxon>
        <taxon>Bacillariophycidae</taxon>
        <taxon>Bacillariales</taxon>
        <taxon>Bacillariaceae</taxon>
        <taxon>Fragilariopsis</taxon>
    </lineage>
</organism>
<proteinExistence type="predicted"/>
<dbReference type="Proteomes" id="UP000095751">
    <property type="component" value="Unassembled WGS sequence"/>
</dbReference>
<evidence type="ECO:0000313" key="2">
    <source>
        <dbReference type="EMBL" id="OEU18558.1"/>
    </source>
</evidence>
<gene>
    <name evidence="2" type="ORF">FRACYDRAFT_260446</name>
</gene>
<feature type="region of interest" description="Disordered" evidence="1">
    <location>
        <begin position="542"/>
        <end position="580"/>
    </location>
</feature>
<feature type="region of interest" description="Disordered" evidence="1">
    <location>
        <begin position="138"/>
        <end position="187"/>
    </location>
</feature>
<reference evidence="2 3" key="1">
    <citation type="submission" date="2016-09" db="EMBL/GenBank/DDBJ databases">
        <title>Extensive genetic diversity and differential bi-allelic expression allows diatom success in the polar Southern Ocean.</title>
        <authorList>
            <consortium name="DOE Joint Genome Institute"/>
            <person name="Mock T."/>
            <person name="Otillar R.P."/>
            <person name="Strauss J."/>
            <person name="Dupont C."/>
            <person name="Frickenhaus S."/>
            <person name="Maumus F."/>
            <person name="Mcmullan M."/>
            <person name="Sanges R."/>
            <person name="Schmutz J."/>
            <person name="Toseland A."/>
            <person name="Valas R."/>
            <person name="Veluchamy A."/>
            <person name="Ward B.J."/>
            <person name="Allen A."/>
            <person name="Barry K."/>
            <person name="Falciatore A."/>
            <person name="Ferrante M."/>
            <person name="Fortunato A.E."/>
            <person name="Gloeckner G."/>
            <person name="Gruber A."/>
            <person name="Hipkin R."/>
            <person name="Janech M."/>
            <person name="Kroth P."/>
            <person name="Leese F."/>
            <person name="Lindquist E."/>
            <person name="Lyon B.R."/>
            <person name="Martin J."/>
            <person name="Mayer C."/>
            <person name="Parker M."/>
            <person name="Quesneville H."/>
            <person name="Raymond J."/>
            <person name="Uhlig C."/>
            <person name="Valentin K.U."/>
            <person name="Worden A.Z."/>
            <person name="Armbrust E.V."/>
            <person name="Bowler C."/>
            <person name="Green B."/>
            <person name="Moulton V."/>
            <person name="Van Oosterhout C."/>
            <person name="Grigoriev I."/>
        </authorList>
    </citation>
    <scope>NUCLEOTIDE SEQUENCE [LARGE SCALE GENOMIC DNA]</scope>
    <source>
        <strain evidence="2 3">CCMP1102</strain>
    </source>
</reference>
<sequence length="580" mass="61257">MSLLIYQIDFSAVAAGKRVSSTKRKIRWRFGFANQQAIDNGRTGTDCRGEEHEVSIVWSITSGKRQISMDGKEVHYSTNRAGMLDFSWQSKGNHVIKVLCHAAAPMTPEPGFRQYDLSIDGQSFFTMPKVFQVGVKGSNAPHHLPARGQYRSDQQQPQYPTTRAVGMGSRHISSGDIPGSQEQEEADLRRAIEASINESRNHLGEISNGSGGGGSVRDSYSNGRKNNNNNNVPEMDLLGFAGGSNAAVPPPDSRSVASGYSAPTTYGQNYQSPLPPTTSYAGAAPAGYNTGGALVPAVAPPGYYQAPPPQQQQQQQQPPPYTSPPPPPPQQYGYGSPPPVPPAPASTPNAYYGAPPVHDPFGLHSNMANVNDDPFAPKPPPPPSQQDFASAILASYQTGPGTPLAPGTPGTPHTNGTTNGYGAGGAGVALNMNALAITTVQEQPKSEFEKALSNLVNVDHIDEPAEGEIKLTMIKTQEATRKLPNGKSIPKPPAGVGMVGSNAPISQIKQNFTSTQHQTSEGIMNAPPPGAFNPNAAASGMLVVHGQGPPPLQQMQGFGVGRMLPNGGMPQQQNLAPGYR</sequence>
<feature type="compositionally biased region" description="Polar residues" evidence="1">
    <location>
        <begin position="569"/>
        <end position="580"/>
    </location>
</feature>
<evidence type="ECO:0000256" key="1">
    <source>
        <dbReference type="SAM" id="MobiDB-lite"/>
    </source>
</evidence>
<feature type="region of interest" description="Disordered" evidence="1">
    <location>
        <begin position="299"/>
        <end position="420"/>
    </location>
</feature>
<feature type="compositionally biased region" description="Polar residues" evidence="1">
    <location>
        <begin position="151"/>
        <end position="161"/>
    </location>
</feature>
<dbReference type="EMBL" id="KV784356">
    <property type="protein sequence ID" value="OEU18558.1"/>
    <property type="molecule type" value="Genomic_DNA"/>
</dbReference>
<feature type="compositionally biased region" description="Pro residues" evidence="1">
    <location>
        <begin position="317"/>
        <end position="345"/>
    </location>
</feature>
<feature type="region of interest" description="Disordered" evidence="1">
    <location>
        <begin position="199"/>
        <end position="237"/>
    </location>
</feature>
<evidence type="ECO:0000313" key="3">
    <source>
        <dbReference type="Proteomes" id="UP000095751"/>
    </source>
</evidence>
<accession>A0A1E7FK67</accession>
<feature type="compositionally biased region" description="Low complexity" evidence="1">
    <location>
        <begin position="299"/>
        <end position="316"/>
    </location>
</feature>
<feature type="compositionally biased region" description="Low complexity" evidence="1">
    <location>
        <begin position="398"/>
        <end position="418"/>
    </location>
</feature>
<dbReference type="AlphaFoldDB" id="A0A1E7FK67"/>
<dbReference type="OrthoDB" id="72550at2759"/>